<dbReference type="Proteomes" id="UP000001514">
    <property type="component" value="Unassembled WGS sequence"/>
</dbReference>
<dbReference type="InParanoid" id="D8RRB7"/>
<dbReference type="Gene3D" id="3.40.50.300">
    <property type="entry name" value="P-loop containing nucleotide triphosphate hydrolases"/>
    <property type="match status" value="1"/>
</dbReference>
<reference evidence="2 3" key="1">
    <citation type="journal article" date="2011" name="Science">
        <title>The Selaginella genome identifies genetic changes associated with the evolution of vascular plants.</title>
        <authorList>
            <person name="Banks J.A."/>
            <person name="Nishiyama T."/>
            <person name="Hasebe M."/>
            <person name="Bowman J.L."/>
            <person name="Gribskov M."/>
            <person name="dePamphilis C."/>
            <person name="Albert V.A."/>
            <person name="Aono N."/>
            <person name="Aoyama T."/>
            <person name="Ambrose B.A."/>
            <person name="Ashton N.W."/>
            <person name="Axtell M.J."/>
            <person name="Barker E."/>
            <person name="Barker M.S."/>
            <person name="Bennetzen J.L."/>
            <person name="Bonawitz N.D."/>
            <person name="Chapple C."/>
            <person name="Cheng C."/>
            <person name="Correa L.G."/>
            <person name="Dacre M."/>
            <person name="DeBarry J."/>
            <person name="Dreyer I."/>
            <person name="Elias M."/>
            <person name="Engstrom E.M."/>
            <person name="Estelle M."/>
            <person name="Feng L."/>
            <person name="Finet C."/>
            <person name="Floyd S.K."/>
            <person name="Frommer W.B."/>
            <person name="Fujita T."/>
            <person name="Gramzow L."/>
            <person name="Gutensohn M."/>
            <person name="Harholt J."/>
            <person name="Hattori M."/>
            <person name="Heyl A."/>
            <person name="Hirai T."/>
            <person name="Hiwatashi Y."/>
            <person name="Ishikawa M."/>
            <person name="Iwata M."/>
            <person name="Karol K.G."/>
            <person name="Koehler B."/>
            <person name="Kolukisaoglu U."/>
            <person name="Kubo M."/>
            <person name="Kurata T."/>
            <person name="Lalonde S."/>
            <person name="Li K."/>
            <person name="Li Y."/>
            <person name="Litt A."/>
            <person name="Lyons E."/>
            <person name="Manning G."/>
            <person name="Maruyama T."/>
            <person name="Michael T.P."/>
            <person name="Mikami K."/>
            <person name="Miyazaki S."/>
            <person name="Morinaga S."/>
            <person name="Murata T."/>
            <person name="Mueller-Roeber B."/>
            <person name="Nelson D.R."/>
            <person name="Obara M."/>
            <person name="Oguri Y."/>
            <person name="Olmstead R.G."/>
            <person name="Onodera N."/>
            <person name="Petersen B.L."/>
            <person name="Pils B."/>
            <person name="Prigge M."/>
            <person name="Rensing S.A."/>
            <person name="Riano-Pachon D.M."/>
            <person name="Roberts A.W."/>
            <person name="Sato Y."/>
            <person name="Scheller H.V."/>
            <person name="Schulz B."/>
            <person name="Schulz C."/>
            <person name="Shakirov E.V."/>
            <person name="Shibagaki N."/>
            <person name="Shinohara N."/>
            <person name="Shippen D.E."/>
            <person name="Soerensen I."/>
            <person name="Sotooka R."/>
            <person name="Sugimoto N."/>
            <person name="Sugita M."/>
            <person name="Sumikawa N."/>
            <person name="Tanurdzic M."/>
            <person name="Theissen G."/>
            <person name="Ulvskov P."/>
            <person name="Wakazuki S."/>
            <person name="Weng J.K."/>
            <person name="Willats W.W."/>
            <person name="Wipf D."/>
            <person name="Wolf P.G."/>
            <person name="Yang L."/>
            <person name="Zimmer A.D."/>
            <person name="Zhu Q."/>
            <person name="Mitros T."/>
            <person name="Hellsten U."/>
            <person name="Loque D."/>
            <person name="Otillar R."/>
            <person name="Salamov A."/>
            <person name="Schmutz J."/>
            <person name="Shapiro H."/>
            <person name="Lindquist E."/>
            <person name="Lucas S."/>
            <person name="Rokhsar D."/>
            <person name="Grigoriev I.V."/>
        </authorList>
    </citation>
    <scope>NUCLEOTIDE SEQUENCE [LARGE SCALE GENOMIC DNA]</scope>
</reference>
<sequence length="195" mass="21788">MGRLAEEGIKQFGVSAFGEATKPELLGAICLGLRIPHAVVFCNTESACKFLATRLRRENLSALVLPGMPPDERADAIDQFVSYDVNILVTTGAWPQDLPVESAEVVYMYDFPESSDSYVKQIGECDKPGVREALVITFVRDFQDSWRERLEAECCTRIEPLPEHITGLYRRCFPIVVTPAAWNSIQKLAKKHGLL</sequence>
<evidence type="ECO:0000313" key="3">
    <source>
        <dbReference type="Proteomes" id="UP000001514"/>
    </source>
</evidence>
<name>D8RRB7_SELML</name>
<dbReference type="AlphaFoldDB" id="D8RRB7"/>
<proteinExistence type="predicted"/>
<dbReference type="Gramene" id="EFJ25216">
    <property type="protein sequence ID" value="EFJ25216"/>
    <property type="gene ID" value="SELMODRAFT_442170"/>
</dbReference>
<dbReference type="InterPro" id="IPR027417">
    <property type="entry name" value="P-loop_NTPase"/>
</dbReference>
<dbReference type="EMBL" id="GL377587">
    <property type="protein sequence ID" value="EFJ25216.1"/>
    <property type="molecule type" value="Genomic_DNA"/>
</dbReference>
<dbReference type="Pfam" id="PF00271">
    <property type="entry name" value="Helicase_C"/>
    <property type="match status" value="1"/>
</dbReference>
<dbReference type="eggNOG" id="KOG0328">
    <property type="taxonomic scope" value="Eukaryota"/>
</dbReference>
<accession>D8RRB7</accession>
<dbReference type="PROSITE" id="PS51194">
    <property type="entry name" value="HELICASE_CTER"/>
    <property type="match status" value="1"/>
</dbReference>
<evidence type="ECO:0000259" key="1">
    <source>
        <dbReference type="PROSITE" id="PS51194"/>
    </source>
</evidence>
<evidence type="ECO:0000313" key="2">
    <source>
        <dbReference type="EMBL" id="EFJ25216.1"/>
    </source>
</evidence>
<dbReference type="GO" id="GO:0003724">
    <property type="term" value="F:RNA helicase activity"/>
    <property type="evidence" value="ECO:0000318"/>
    <property type="project" value="GO_Central"/>
</dbReference>
<dbReference type="HOGENOM" id="CLU_1398499_0_0_1"/>
<dbReference type="GO" id="GO:0005730">
    <property type="term" value="C:nucleolus"/>
    <property type="evidence" value="ECO:0000318"/>
    <property type="project" value="GO_Central"/>
</dbReference>
<protein>
    <recommendedName>
        <fullName evidence="1">Helicase C-terminal domain-containing protein</fullName>
    </recommendedName>
</protein>
<dbReference type="STRING" id="88036.D8RRB7"/>
<dbReference type="PANTHER" id="PTHR47958">
    <property type="entry name" value="ATP-DEPENDENT RNA HELICASE DBP3"/>
    <property type="match status" value="1"/>
</dbReference>
<keyword evidence="3" id="KW-1185">Reference proteome</keyword>
<feature type="domain" description="Helicase C-terminal" evidence="1">
    <location>
        <begin position="13"/>
        <end position="169"/>
    </location>
</feature>
<dbReference type="OrthoDB" id="196131at2759"/>
<gene>
    <name evidence="2" type="ORF">SELMODRAFT_442170</name>
</gene>
<organism evidence="3">
    <name type="scientific">Selaginella moellendorffii</name>
    <name type="common">Spikemoss</name>
    <dbReference type="NCBI Taxonomy" id="88036"/>
    <lineage>
        <taxon>Eukaryota</taxon>
        <taxon>Viridiplantae</taxon>
        <taxon>Streptophyta</taxon>
        <taxon>Embryophyta</taxon>
        <taxon>Tracheophyta</taxon>
        <taxon>Lycopodiopsida</taxon>
        <taxon>Selaginellales</taxon>
        <taxon>Selaginellaceae</taxon>
        <taxon>Selaginella</taxon>
    </lineage>
</organism>
<dbReference type="GO" id="GO:0003729">
    <property type="term" value="F:mRNA binding"/>
    <property type="evidence" value="ECO:0000318"/>
    <property type="project" value="GO_Central"/>
</dbReference>
<dbReference type="InterPro" id="IPR001650">
    <property type="entry name" value="Helicase_C-like"/>
</dbReference>
<dbReference type="SUPFAM" id="SSF52540">
    <property type="entry name" value="P-loop containing nucleoside triphosphate hydrolases"/>
    <property type="match status" value="1"/>
</dbReference>
<dbReference type="KEGG" id="smo:SELMODRAFT_442170"/>